<proteinExistence type="predicted"/>
<organism evidence="1 2">
    <name type="scientific">Rhizobium grahamii</name>
    <dbReference type="NCBI Taxonomy" id="1120045"/>
    <lineage>
        <taxon>Bacteria</taxon>
        <taxon>Pseudomonadati</taxon>
        <taxon>Pseudomonadota</taxon>
        <taxon>Alphaproteobacteria</taxon>
        <taxon>Hyphomicrobiales</taxon>
        <taxon>Rhizobiaceae</taxon>
        <taxon>Rhizobium/Agrobacterium group</taxon>
        <taxon>Rhizobium</taxon>
    </lineage>
</organism>
<evidence type="ECO:0008006" key="3">
    <source>
        <dbReference type="Google" id="ProtNLM"/>
    </source>
</evidence>
<dbReference type="RefSeq" id="WP_016555309.1">
    <property type="nucleotide sequence ID" value="NZ_KZ857269.1"/>
</dbReference>
<evidence type="ECO:0000313" key="1">
    <source>
        <dbReference type="EMBL" id="RDJ02297.1"/>
    </source>
</evidence>
<protein>
    <recommendedName>
        <fullName evidence="3">MOSC domain-containing protein</fullName>
    </recommendedName>
</protein>
<dbReference type="InterPro" id="IPR011037">
    <property type="entry name" value="Pyrv_Knase-like_insert_dom_sf"/>
</dbReference>
<evidence type="ECO:0000313" key="2">
    <source>
        <dbReference type="Proteomes" id="UP000254939"/>
    </source>
</evidence>
<reference evidence="1 2" key="1">
    <citation type="submission" date="2017-03" db="EMBL/GenBank/DDBJ databases">
        <title>Genome analysis of Rhizobial strains effectives or ineffectives for nitrogen fixation isolated from bean seeds.</title>
        <authorList>
            <person name="Peralta H."/>
            <person name="Aguilar-Vera A."/>
            <person name="Mora Y."/>
            <person name="Vargas-Lagunas C."/>
            <person name="Girard L."/>
            <person name="Mora J."/>
        </authorList>
    </citation>
    <scope>NUCLEOTIDE SEQUENCE [LARGE SCALE GENOMIC DNA]</scope>
    <source>
        <strain evidence="1 2">CCGM3</strain>
    </source>
</reference>
<dbReference type="AlphaFoldDB" id="A0A370KEG5"/>
<dbReference type="Proteomes" id="UP000254939">
    <property type="component" value="Unassembled WGS sequence"/>
</dbReference>
<comment type="caution">
    <text evidence="1">The sequence shown here is derived from an EMBL/GenBank/DDBJ whole genome shotgun (WGS) entry which is preliminary data.</text>
</comment>
<name>A0A370KEG5_9HYPH</name>
<sequence length="95" mass="10641">MAQLLSLNVGLLRNIPWRGQVVSTAIWKEPVKGPRMVRRLNINGDGQGDTAGHGGENRAVFVYQIDFIPRNLARANPRRPVSLKDMCALHMPRRA</sequence>
<dbReference type="EMBL" id="NAAC01000048">
    <property type="protein sequence ID" value="RDJ02297.1"/>
    <property type="molecule type" value="Genomic_DNA"/>
</dbReference>
<dbReference type="PANTHER" id="PTHR30212:SF2">
    <property type="entry name" value="PROTEIN YIIM"/>
    <property type="match status" value="1"/>
</dbReference>
<dbReference type="OrthoDB" id="9801223at2"/>
<gene>
    <name evidence="1" type="ORF">B5K06_32395</name>
</gene>
<dbReference type="Gene3D" id="2.40.33.20">
    <property type="entry name" value="PK beta-barrel domain-like"/>
    <property type="match status" value="1"/>
</dbReference>
<dbReference type="PANTHER" id="PTHR30212">
    <property type="entry name" value="PROTEIN YIIM"/>
    <property type="match status" value="1"/>
</dbReference>
<dbReference type="SUPFAM" id="SSF50800">
    <property type="entry name" value="PK beta-barrel domain-like"/>
    <property type="match status" value="1"/>
</dbReference>
<dbReference type="InterPro" id="IPR052353">
    <property type="entry name" value="Benzoxazolinone_Detox_Enz"/>
</dbReference>
<accession>A0A370KEG5</accession>